<dbReference type="Gene3D" id="1.10.10.2840">
    <property type="entry name" value="PucR C-terminal helix-turn-helix domain"/>
    <property type="match status" value="1"/>
</dbReference>
<dbReference type="InterPro" id="IPR051448">
    <property type="entry name" value="CdaR-like_regulators"/>
</dbReference>
<dbReference type="Proteomes" id="UP001597104">
    <property type="component" value="Unassembled WGS sequence"/>
</dbReference>
<comment type="caution">
    <text evidence="2">The sequence shown here is derived from an EMBL/GenBank/DDBJ whole genome shotgun (WGS) entry which is preliminary data.</text>
</comment>
<proteinExistence type="predicted"/>
<dbReference type="EMBL" id="JBHTIO010000055">
    <property type="protein sequence ID" value="MFD0898520.1"/>
    <property type="molecule type" value="Genomic_DNA"/>
</dbReference>
<accession>A0ABW3EFJ0</accession>
<name>A0ABW3EFJ0_9LACO</name>
<dbReference type="PANTHER" id="PTHR33744:SF1">
    <property type="entry name" value="DNA-BINDING TRANSCRIPTIONAL ACTIVATOR ADER"/>
    <property type="match status" value="1"/>
</dbReference>
<dbReference type="Pfam" id="PF13556">
    <property type="entry name" value="HTH_30"/>
    <property type="match status" value="1"/>
</dbReference>
<organism evidence="2 3">
    <name type="scientific">Loigolactobacillus binensis</name>
    <dbReference type="NCBI Taxonomy" id="2559922"/>
    <lineage>
        <taxon>Bacteria</taxon>
        <taxon>Bacillati</taxon>
        <taxon>Bacillota</taxon>
        <taxon>Bacilli</taxon>
        <taxon>Lactobacillales</taxon>
        <taxon>Lactobacillaceae</taxon>
        <taxon>Loigolactobacillus</taxon>
    </lineage>
</organism>
<dbReference type="PANTHER" id="PTHR33744">
    <property type="entry name" value="CARBOHYDRATE DIACID REGULATOR"/>
    <property type="match status" value="1"/>
</dbReference>
<gene>
    <name evidence="2" type="ORF">ACFQZ7_12425</name>
</gene>
<protein>
    <submittedName>
        <fullName evidence="2">PucR family transcriptional regulator</fullName>
    </submittedName>
</protein>
<keyword evidence="3" id="KW-1185">Reference proteome</keyword>
<dbReference type="RefSeq" id="WP_137636837.1">
    <property type="nucleotide sequence ID" value="NZ_BJDN01000003.1"/>
</dbReference>
<dbReference type="InterPro" id="IPR042070">
    <property type="entry name" value="PucR_C-HTH_sf"/>
</dbReference>
<dbReference type="InterPro" id="IPR025736">
    <property type="entry name" value="PucR_C-HTH_dom"/>
</dbReference>
<evidence type="ECO:0000259" key="1">
    <source>
        <dbReference type="Pfam" id="PF13556"/>
    </source>
</evidence>
<reference evidence="3" key="1">
    <citation type="journal article" date="2019" name="Int. J. Syst. Evol. Microbiol.">
        <title>The Global Catalogue of Microorganisms (GCM) 10K type strain sequencing project: providing services to taxonomists for standard genome sequencing and annotation.</title>
        <authorList>
            <consortium name="The Broad Institute Genomics Platform"/>
            <consortium name="The Broad Institute Genome Sequencing Center for Infectious Disease"/>
            <person name="Wu L."/>
            <person name="Ma J."/>
        </authorList>
    </citation>
    <scope>NUCLEOTIDE SEQUENCE [LARGE SCALE GENOMIC DNA]</scope>
    <source>
        <strain evidence="3">CCM 8925</strain>
    </source>
</reference>
<feature type="domain" description="PucR C-terminal helix-turn-helix" evidence="1">
    <location>
        <begin position="332"/>
        <end position="385"/>
    </location>
</feature>
<sequence>MATKSSGEIFFDAVYEGTDTAKLINLAYELLNNPIMVTDETFHALCLKRDKPVNDPVWLDVEQKGYCSEDYVLSFRADPVSTMLFQQTQAIIYKTGLAIKMPRILCRINNREKTLGYVILFAAERKLVEDDRLVVMNLAKALSLILRGKGGLTQMNNSRDIALLLRDLILKPAISPEELAEKKRALPHLKTYFQVVVLDSIQKRYVAYLERSITSILNVLCVLHASDDQLIIVINTDTAITDLTNIERICTKYAITAGISWKFKNLALARDYYNQACRAIDFGLSGQLNDYDHYYLLHILSYIPTPLLNTMIYPSYRKLREYDIKNASSYCQTLINYFETGLSVNETANRLHIHRNTMKYRIDKAEVIGECDLNDENTLLKIYLSSLIYACLEQGQLKLNIGHG</sequence>
<evidence type="ECO:0000313" key="2">
    <source>
        <dbReference type="EMBL" id="MFD0898520.1"/>
    </source>
</evidence>
<evidence type="ECO:0000313" key="3">
    <source>
        <dbReference type="Proteomes" id="UP001597104"/>
    </source>
</evidence>